<proteinExistence type="predicted"/>
<dbReference type="Proteomes" id="UP000823775">
    <property type="component" value="Unassembled WGS sequence"/>
</dbReference>
<keyword evidence="1" id="KW-0812">Transmembrane</keyword>
<keyword evidence="1" id="KW-0472">Membrane</keyword>
<evidence type="ECO:0000313" key="3">
    <source>
        <dbReference type="Proteomes" id="UP000823775"/>
    </source>
</evidence>
<accession>A0ABS8UJ21</accession>
<reference evidence="2 3" key="1">
    <citation type="journal article" date="2021" name="BMC Genomics">
        <title>Datura genome reveals duplications of psychoactive alkaloid biosynthetic genes and high mutation rate following tissue culture.</title>
        <authorList>
            <person name="Rajewski A."/>
            <person name="Carter-House D."/>
            <person name="Stajich J."/>
            <person name="Litt A."/>
        </authorList>
    </citation>
    <scope>NUCLEOTIDE SEQUENCE [LARGE SCALE GENOMIC DNA]</scope>
    <source>
        <strain evidence="2">AR-01</strain>
    </source>
</reference>
<feature type="transmembrane region" description="Helical" evidence="1">
    <location>
        <begin position="82"/>
        <end position="105"/>
    </location>
</feature>
<evidence type="ECO:0000256" key="1">
    <source>
        <dbReference type="SAM" id="Phobius"/>
    </source>
</evidence>
<keyword evidence="3" id="KW-1185">Reference proteome</keyword>
<evidence type="ECO:0000313" key="2">
    <source>
        <dbReference type="EMBL" id="MCD9558892.1"/>
    </source>
</evidence>
<sequence>MEHIIHAQHNPNIGELMSAIVPSLLLVCFKGTILGSKKNMWLTKWITRLLLHESESSLIRPLGLAPVSMGSAAGFMDWATSLRLFLMLDFSNGSCFLSLRICLFVA</sequence>
<gene>
    <name evidence="2" type="ORF">HAX54_016577</name>
</gene>
<organism evidence="2 3">
    <name type="scientific">Datura stramonium</name>
    <name type="common">Jimsonweed</name>
    <name type="synonym">Common thornapple</name>
    <dbReference type="NCBI Taxonomy" id="4076"/>
    <lineage>
        <taxon>Eukaryota</taxon>
        <taxon>Viridiplantae</taxon>
        <taxon>Streptophyta</taxon>
        <taxon>Embryophyta</taxon>
        <taxon>Tracheophyta</taxon>
        <taxon>Spermatophyta</taxon>
        <taxon>Magnoliopsida</taxon>
        <taxon>eudicotyledons</taxon>
        <taxon>Gunneridae</taxon>
        <taxon>Pentapetalae</taxon>
        <taxon>asterids</taxon>
        <taxon>lamiids</taxon>
        <taxon>Solanales</taxon>
        <taxon>Solanaceae</taxon>
        <taxon>Solanoideae</taxon>
        <taxon>Datureae</taxon>
        <taxon>Datura</taxon>
    </lineage>
</organism>
<keyword evidence="1" id="KW-1133">Transmembrane helix</keyword>
<protein>
    <submittedName>
        <fullName evidence="2">Uncharacterized protein</fullName>
    </submittedName>
</protein>
<dbReference type="EMBL" id="JACEIK010002073">
    <property type="protein sequence ID" value="MCD9558892.1"/>
    <property type="molecule type" value="Genomic_DNA"/>
</dbReference>
<comment type="caution">
    <text evidence="2">The sequence shown here is derived from an EMBL/GenBank/DDBJ whole genome shotgun (WGS) entry which is preliminary data.</text>
</comment>
<feature type="transmembrane region" description="Helical" evidence="1">
    <location>
        <begin position="16"/>
        <end position="36"/>
    </location>
</feature>
<name>A0ABS8UJ21_DATST</name>